<dbReference type="CDD" id="cd03255">
    <property type="entry name" value="ABC_MJ0796_LolCDE_FtsE"/>
    <property type="match status" value="1"/>
</dbReference>
<keyword evidence="6" id="KW-1185">Reference proteome</keyword>
<dbReference type="InterPro" id="IPR015854">
    <property type="entry name" value="ABC_transpr_LolD-like"/>
</dbReference>
<dbReference type="Proteomes" id="UP001550535">
    <property type="component" value="Unassembled WGS sequence"/>
</dbReference>
<feature type="domain" description="ABC transporter" evidence="4">
    <location>
        <begin position="3"/>
        <end position="252"/>
    </location>
</feature>
<dbReference type="InterPro" id="IPR003439">
    <property type="entry name" value="ABC_transporter-like_ATP-bd"/>
</dbReference>
<keyword evidence="1" id="KW-0813">Transport</keyword>
<dbReference type="SMART" id="SM00382">
    <property type="entry name" value="AAA"/>
    <property type="match status" value="1"/>
</dbReference>
<dbReference type="InterPro" id="IPR017871">
    <property type="entry name" value="ABC_transporter-like_CS"/>
</dbReference>
<proteinExistence type="predicted"/>
<gene>
    <name evidence="5" type="ORF">ABZ507_12040</name>
</gene>
<name>A0ABV2X9G8_9NOCA</name>
<dbReference type="InterPro" id="IPR003593">
    <property type="entry name" value="AAA+_ATPase"/>
</dbReference>
<dbReference type="PROSITE" id="PS00211">
    <property type="entry name" value="ABC_TRANSPORTER_1"/>
    <property type="match status" value="1"/>
</dbReference>
<dbReference type="PANTHER" id="PTHR24220">
    <property type="entry name" value="IMPORT ATP-BINDING PROTEIN"/>
    <property type="match status" value="1"/>
</dbReference>
<reference evidence="5 6" key="1">
    <citation type="submission" date="2024-06" db="EMBL/GenBank/DDBJ databases">
        <title>The Natural Products Discovery Center: Release of the First 8490 Sequenced Strains for Exploring Actinobacteria Biosynthetic Diversity.</title>
        <authorList>
            <person name="Kalkreuter E."/>
            <person name="Kautsar S.A."/>
            <person name="Yang D."/>
            <person name="Bader C.D."/>
            <person name="Teijaro C.N."/>
            <person name="Fluegel L."/>
            <person name="Davis C.M."/>
            <person name="Simpson J.R."/>
            <person name="Lauterbach L."/>
            <person name="Steele A.D."/>
            <person name="Gui C."/>
            <person name="Meng S."/>
            <person name="Li G."/>
            <person name="Viehrig K."/>
            <person name="Ye F."/>
            <person name="Su P."/>
            <person name="Kiefer A.F."/>
            <person name="Nichols A."/>
            <person name="Cepeda A.J."/>
            <person name="Yan W."/>
            <person name="Fan B."/>
            <person name="Jiang Y."/>
            <person name="Adhikari A."/>
            <person name="Zheng C.-J."/>
            <person name="Schuster L."/>
            <person name="Cowan T.M."/>
            <person name="Smanski M.J."/>
            <person name="Chevrette M.G."/>
            <person name="De Carvalho L.P.S."/>
            <person name="Shen B."/>
        </authorList>
    </citation>
    <scope>NUCLEOTIDE SEQUENCE [LARGE SCALE GENOMIC DNA]</scope>
    <source>
        <strain evidence="5 6">NPDC019434</strain>
    </source>
</reference>
<dbReference type="SUPFAM" id="SSF52540">
    <property type="entry name" value="P-loop containing nucleoside triphosphate hydrolases"/>
    <property type="match status" value="1"/>
</dbReference>
<dbReference type="InterPro" id="IPR027417">
    <property type="entry name" value="P-loop_NTPase"/>
</dbReference>
<protein>
    <submittedName>
        <fullName evidence="5">ABC transporter ATP-binding protein</fullName>
    </submittedName>
</protein>
<comment type="caution">
    <text evidence="5">The sequence shown here is derived from an EMBL/GenBank/DDBJ whole genome shotgun (WGS) entry which is preliminary data.</text>
</comment>
<evidence type="ECO:0000256" key="1">
    <source>
        <dbReference type="ARBA" id="ARBA00022448"/>
    </source>
</evidence>
<organism evidence="5 6">
    <name type="scientific">Nocardia niwae</name>
    <dbReference type="NCBI Taxonomy" id="626084"/>
    <lineage>
        <taxon>Bacteria</taxon>
        <taxon>Bacillati</taxon>
        <taxon>Actinomycetota</taxon>
        <taxon>Actinomycetes</taxon>
        <taxon>Mycobacteriales</taxon>
        <taxon>Nocardiaceae</taxon>
        <taxon>Nocardia</taxon>
    </lineage>
</organism>
<evidence type="ECO:0000313" key="5">
    <source>
        <dbReference type="EMBL" id="MEU2122537.1"/>
    </source>
</evidence>
<evidence type="ECO:0000313" key="6">
    <source>
        <dbReference type="Proteomes" id="UP001550535"/>
    </source>
</evidence>
<dbReference type="EMBL" id="JBEYBR010000024">
    <property type="protein sequence ID" value="MEU2122537.1"/>
    <property type="molecule type" value="Genomic_DNA"/>
</dbReference>
<evidence type="ECO:0000256" key="2">
    <source>
        <dbReference type="ARBA" id="ARBA00022741"/>
    </source>
</evidence>
<accession>A0ABV2X9G8</accession>
<keyword evidence="3 5" id="KW-0067">ATP-binding</keyword>
<keyword evidence="2" id="KW-0547">Nucleotide-binding</keyword>
<evidence type="ECO:0000259" key="4">
    <source>
        <dbReference type="PROSITE" id="PS50893"/>
    </source>
</evidence>
<dbReference type="PROSITE" id="PS50893">
    <property type="entry name" value="ABC_TRANSPORTER_2"/>
    <property type="match status" value="1"/>
</dbReference>
<dbReference type="RefSeq" id="WP_357991242.1">
    <property type="nucleotide sequence ID" value="NZ_JBEYBR010000024.1"/>
</dbReference>
<dbReference type="Pfam" id="PF00005">
    <property type="entry name" value="ABC_tran"/>
    <property type="match status" value="1"/>
</dbReference>
<dbReference type="PANTHER" id="PTHR24220:SF685">
    <property type="entry name" value="ABC TRANSPORTER RELATED"/>
    <property type="match status" value="1"/>
</dbReference>
<sequence length="258" mass="27841">MTLTLTDVTLTYPDGTGRRTALDRVNLRVSGGEIAAITGPSGSGKSSLLAVTATLIRPDSGHIGLETSRGSVDLTTVSRREAAALRRSSIGIVFQQPNLIPALTAVEQLEAMAHLGQRIVTSPRHRRTTRGRALALLDSVGLADQRDRRPAQLSGGQRQRVNIARALMHAPSLLVIDEPTSALDSERGAAVIDLILSVAHDHATATLLVTHDRSHLHRMTAVYRMVDGRLTTETVPAERPPLDLDPLQPLRKSARLLR</sequence>
<dbReference type="GO" id="GO:0005524">
    <property type="term" value="F:ATP binding"/>
    <property type="evidence" value="ECO:0007669"/>
    <property type="project" value="UniProtKB-KW"/>
</dbReference>
<evidence type="ECO:0000256" key="3">
    <source>
        <dbReference type="ARBA" id="ARBA00022840"/>
    </source>
</evidence>
<dbReference type="InterPro" id="IPR017911">
    <property type="entry name" value="MacB-like_ATP-bd"/>
</dbReference>
<dbReference type="Gene3D" id="3.40.50.300">
    <property type="entry name" value="P-loop containing nucleotide triphosphate hydrolases"/>
    <property type="match status" value="1"/>
</dbReference>